<dbReference type="GO" id="GO:0008312">
    <property type="term" value="F:7S RNA binding"/>
    <property type="evidence" value="ECO:0007669"/>
    <property type="project" value="UniProtKB-UniRule"/>
</dbReference>
<comment type="caution">
    <text evidence="8">The sequence shown here is derived from an EMBL/GenBank/DDBJ whole genome shotgun (WGS) entry which is preliminary data.</text>
</comment>
<name>A0A0G2FE83_9PEZI</name>
<evidence type="ECO:0000256" key="5">
    <source>
        <dbReference type="ARBA" id="ARBA00023135"/>
    </source>
</evidence>
<comment type="similarity">
    <text evidence="2 7">Belongs to the SRP14 family.</text>
</comment>
<keyword evidence="3 7" id="KW-0963">Cytoplasm</keyword>
<accession>A0A0G2FE83</accession>
<dbReference type="Pfam" id="PF02290">
    <property type="entry name" value="SRP14"/>
    <property type="match status" value="1"/>
</dbReference>
<keyword evidence="6 7" id="KW-0687">Ribonucleoprotein</keyword>
<evidence type="ECO:0000256" key="7">
    <source>
        <dbReference type="RuleBase" id="RU368100"/>
    </source>
</evidence>
<comment type="subcellular location">
    <subcellularLocation>
        <location evidence="1 7">Cytoplasm</location>
    </subcellularLocation>
</comment>
<gene>
    <name evidence="8" type="ORF">UCDDA912_g07164</name>
</gene>
<evidence type="ECO:0000313" key="9">
    <source>
        <dbReference type="Proteomes" id="UP000034680"/>
    </source>
</evidence>
<dbReference type="AlphaFoldDB" id="A0A0G2FE83"/>
<dbReference type="STRING" id="1214573.A0A0G2FE83"/>
<comment type="function">
    <text evidence="7">Component of the signal recognition particle (SRP) complex, a ribonucleoprotein complex that mediates the cotranslational targeting of secretory and membrane proteins to the endoplasmic reticulum (ER).</text>
</comment>
<evidence type="ECO:0000256" key="6">
    <source>
        <dbReference type="ARBA" id="ARBA00023274"/>
    </source>
</evidence>
<dbReference type="GO" id="GO:0006614">
    <property type="term" value="P:SRP-dependent cotranslational protein targeting to membrane"/>
    <property type="evidence" value="ECO:0007669"/>
    <property type="project" value="UniProtKB-UniRule"/>
</dbReference>
<evidence type="ECO:0000256" key="4">
    <source>
        <dbReference type="ARBA" id="ARBA00022884"/>
    </source>
</evidence>
<evidence type="ECO:0000256" key="3">
    <source>
        <dbReference type="ARBA" id="ARBA00022490"/>
    </source>
</evidence>
<evidence type="ECO:0000256" key="2">
    <source>
        <dbReference type="ARBA" id="ARBA00010349"/>
    </source>
</evidence>
<dbReference type="EMBL" id="LCUC01000274">
    <property type="protein sequence ID" value="KKY32862.1"/>
    <property type="molecule type" value="Genomic_DNA"/>
</dbReference>
<dbReference type="Gene3D" id="3.30.720.10">
    <property type="entry name" value="Signal recognition particle alu RNA binding heterodimer, srp9/1"/>
    <property type="match status" value="1"/>
</dbReference>
<dbReference type="InterPro" id="IPR003210">
    <property type="entry name" value="Signal_recog_particle_SRP14"/>
</dbReference>
<dbReference type="SUPFAM" id="SSF54762">
    <property type="entry name" value="Signal recognition particle alu RNA binding heterodimer, SRP9/14"/>
    <property type="match status" value="1"/>
</dbReference>
<dbReference type="GO" id="GO:0030942">
    <property type="term" value="F:endoplasmic reticulum signal peptide binding"/>
    <property type="evidence" value="ECO:0007669"/>
    <property type="project" value="UniProtKB-UniRule"/>
</dbReference>
<dbReference type="InterPro" id="IPR009018">
    <property type="entry name" value="Signal_recog_particle_SRP9/14"/>
</dbReference>
<protein>
    <recommendedName>
        <fullName evidence="7">Signal recognition particle subunit SRP14</fullName>
    </recommendedName>
    <alternativeName>
        <fullName evidence="7">Signal recognition particle 14 kDa protein</fullName>
    </alternativeName>
</protein>
<proteinExistence type="inferred from homology"/>
<keyword evidence="4 7" id="KW-0694">RNA-binding</keyword>
<dbReference type="Proteomes" id="UP000034680">
    <property type="component" value="Unassembled WGS sequence"/>
</dbReference>
<dbReference type="OrthoDB" id="19209at2759"/>
<dbReference type="GO" id="GO:0005786">
    <property type="term" value="C:signal recognition particle, endoplasmic reticulum targeting"/>
    <property type="evidence" value="ECO:0007669"/>
    <property type="project" value="UniProtKB-UniRule"/>
</dbReference>
<comment type="subunit">
    <text evidence="7">Component of a fungal signal recognition particle (SRP) complex that consists of a 7SL RNA molecule (scR1) and at least six protein subunits: SRP72, SRP68, SRP54, SEC65, SRP21 and SRP14.</text>
</comment>
<sequence length="134" mass="14720">MMPETHLSHDEFFNKLGDLFTARKGTDHGSIFLSQKRMAHGSSAPVPTVDDPLADLKDPEDGASFPVIVRATNGKSVDDSKAGRRMKLATIVQSVDLDAFYGRYAEICKAGMLALKPRVRTKRKAKSKKKKTTA</sequence>
<keyword evidence="9" id="KW-1185">Reference proteome</keyword>
<dbReference type="PANTHER" id="PTHR12013">
    <property type="entry name" value="SIGNAL RECOGNITION PARTICLE 14 KD PROTEIN"/>
    <property type="match status" value="1"/>
</dbReference>
<keyword evidence="5 7" id="KW-0733">Signal recognition particle</keyword>
<reference evidence="8 9" key="2">
    <citation type="submission" date="2015-05" db="EMBL/GenBank/DDBJ databases">
        <authorList>
            <person name="Morales-Cruz A."/>
            <person name="Amrine K.C."/>
            <person name="Cantu D."/>
        </authorList>
    </citation>
    <scope>NUCLEOTIDE SEQUENCE [LARGE SCALE GENOMIC DNA]</scope>
    <source>
        <strain evidence="8">DA912</strain>
    </source>
</reference>
<organism evidence="8 9">
    <name type="scientific">Diaporthe ampelina</name>
    <dbReference type="NCBI Taxonomy" id="1214573"/>
    <lineage>
        <taxon>Eukaryota</taxon>
        <taxon>Fungi</taxon>
        <taxon>Dikarya</taxon>
        <taxon>Ascomycota</taxon>
        <taxon>Pezizomycotina</taxon>
        <taxon>Sordariomycetes</taxon>
        <taxon>Sordariomycetidae</taxon>
        <taxon>Diaporthales</taxon>
        <taxon>Diaporthaceae</taxon>
        <taxon>Diaporthe</taxon>
    </lineage>
</organism>
<reference evidence="8 9" key="1">
    <citation type="submission" date="2015-05" db="EMBL/GenBank/DDBJ databases">
        <title>Distinctive expansion of gene families associated with plant cell wall degradation and secondary metabolism in the genomes of grapevine trunk pathogens.</title>
        <authorList>
            <person name="Lawrence D.P."/>
            <person name="Travadon R."/>
            <person name="Rolshausen P.E."/>
            <person name="Baumgartner K."/>
        </authorList>
    </citation>
    <scope>NUCLEOTIDE SEQUENCE [LARGE SCALE GENOMIC DNA]</scope>
    <source>
        <strain evidence="8">DA912</strain>
    </source>
</reference>
<evidence type="ECO:0000313" key="8">
    <source>
        <dbReference type="EMBL" id="KKY32862.1"/>
    </source>
</evidence>
<evidence type="ECO:0000256" key="1">
    <source>
        <dbReference type="ARBA" id="ARBA00004496"/>
    </source>
</evidence>